<accession>A0ABM1YEQ6</accession>
<proteinExistence type="predicted"/>
<keyword evidence="3 8" id="KW-0812">Transmembrane</keyword>
<keyword evidence="9" id="KW-0732">Signal</keyword>
<evidence type="ECO:0000256" key="7">
    <source>
        <dbReference type="ARBA" id="ARBA00023180"/>
    </source>
</evidence>
<dbReference type="RefSeq" id="XP_062704127.1">
    <property type="nucleotide sequence ID" value="XM_062848143.1"/>
</dbReference>
<feature type="chain" id="PRO_5047478345" description="Ionotropic glutamate receptor L-glutamate and glycine-binding domain-containing protein" evidence="9">
    <location>
        <begin position="18"/>
        <end position="580"/>
    </location>
</feature>
<name>A0ABM1YEQ6_AEDAL</name>
<evidence type="ECO:0000256" key="2">
    <source>
        <dbReference type="ARBA" id="ARBA00022475"/>
    </source>
</evidence>
<evidence type="ECO:0000256" key="1">
    <source>
        <dbReference type="ARBA" id="ARBA00004651"/>
    </source>
</evidence>
<feature type="transmembrane region" description="Helical" evidence="8">
    <location>
        <begin position="544"/>
        <end position="564"/>
    </location>
</feature>
<evidence type="ECO:0000313" key="10">
    <source>
        <dbReference type="EnsemblMetazoa" id="AALFPA23_008500.P11480"/>
    </source>
</evidence>
<dbReference type="EnsemblMetazoa" id="AALFPA23_008500.R11480">
    <property type="protein sequence ID" value="AALFPA23_008500.P11480"/>
    <property type="gene ID" value="AALFPA23_008500"/>
</dbReference>
<keyword evidence="2" id="KW-1003">Cell membrane</keyword>
<sequence>MGHLAMLFVAFIGHSCAFGSLVHQEAITYTSSIIKNLADKYSGTFDCWFYNILTKSPQEPIVDVLIAEPQLSLVPKLMMTISKPTQITRHPELVVIYCDDYRASSSHMWNILIGHAFHAPTKFIAIYQEEHGYEVNIMHQMFSTAKLHNVIYIRTPKLAISYELMYTKKVFNRTGAVSFDQLFVDQIRDLGGYTMDVSVINTLPSTDLSTRRKGIRAEWIRNTAAAINASCEFYKIDCDRMDSACEQRAFVLNQTKLYDMNLDASIFSELVPHFMYSMIPNCLLIVVPRGDKLPILQLFIIPFSYEVWIMLVVVLTICVILMIFFPDWFKNDLILLPICGFERRTLHDSSTVEKILVMSLTVFAFLLSCAYEAKIMALLSESPYEPDPKTFEDLVRKNITVYLHTNDSYIFQDNPKLQQVFKFKPEILKYVGECGPGFGYAVTANYWRHAMMDPKNYDPRTGRSRFAVLERYTMGGAVMFHFVGIRNPLREKFQETEKTFLEAGLFTYWAEDYAREVLGTSYSSKFESLDTSANECFVLEDFILAWRILLLGCAAGFLMFVLEWCSTSCAAYSRRISGHI</sequence>
<keyword evidence="7" id="KW-0325">Glycoprotein</keyword>
<protein>
    <recommendedName>
        <fullName evidence="12">Ionotropic glutamate receptor L-glutamate and glycine-binding domain-containing protein</fullName>
    </recommendedName>
</protein>
<comment type="subcellular location">
    <subcellularLocation>
        <location evidence="1">Cell membrane</location>
        <topology evidence="1">Multi-pass membrane protein</topology>
    </subcellularLocation>
</comment>
<feature type="signal peptide" evidence="9">
    <location>
        <begin position="1"/>
        <end position="17"/>
    </location>
</feature>
<dbReference type="Proteomes" id="UP000069940">
    <property type="component" value="Unassembled WGS sequence"/>
</dbReference>
<keyword evidence="5 8" id="KW-0472">Membrane</keyword>
<organism evidence="10 11">
    <name type="scientific">Aedes albopictus</name>
    <name type="common">Asian tiger mosquito</name>
    <name type="synonym">Stegomyia albopicta</name>
    <dbReference type="NCBI Taxonomy" id="7160"/>
    <lineage>
        <taxon>Eukaryota</taxon>
        <taxon>Metazoa</taxon>
        <taxon>Ecdysozoa</taxon>
        <taxon>Arthropoda</taxon>
        <taxon>Hexapoda</taxon>
        <taxon>Insecta</taxon>
        <taxon>Pterygota</taxon>
        <taxon>Neoptera</taxon>
        <taxon>Endopterygota</taxon>
        <taxon>Diptera</taxon>
        <taxon>Nematocera</taxon>
        <taxon>Culicoidea</taxon>
        <taxon>Culicidae</taxon>
        <taxon>Culicinae</taxon>
        <taxon>Aedini</taxon>
        <taxon>Aedes</taxon>
        <taxon>Stegomyia</taxon>
    </lineage>
</organism>
<dbReference type="PANTHER" id="PTHR42643:SF39">
    <property type="entry name" value="IONOTROPIC RECEPTOR 56A-RELATED"/>
    <property type="match status" value="1"/>
</dbReference>
<reference evidence="11" key="1">
    <citation type="journal article" date="2015" name="Proc. Natl. Acad. Sci. U.S.A.">
        <title>Genome sequence of the Asian Tiger mosquito, Aedes albopictus, reveals insights into its biology, genetics, and evolution.</title>
        <authorList>
            <person name="Chen X.G."/>
            <person name="Jiang X."/>
            <person name="Gu J."/>
            <person name="Xu M."/>
            <person name="Wu Y."/>
            <person name="Deng Y."/>
            <person name="Zhang C."/>
            <person name="Bonizzoni M."/>
            <person name="Dermauw W."/>
            <person name="Vontas J."/>
            <person name="Armbruster P."/>
            <person name="Huang X."/>
            <person name="Yang Y."/>
            <person name="Zhang H."/>
            <person name="He W."/>
            <person name="Peng H."/>
            <person name="Liu Y."/>
            <person name="Wu K."/>
            <person name="Chen J."/>
            <person name="Lirakis M."/>
            <person name="Topalis P."/>
            <person name="Van Leeuwen T."/>
            <person name="Hall A.B."/>
            <person name="Jiang X."/>
            <person name="Thorpe C."/>
            <person name="Mueller R.L."/>
            <person name="Sun C."/>
            <person name="Waterhouse R.M."/>
            <person name="Yan G."/>
            <person name="Tu Z.J."/>
            <person name="Fang X."/>
            <person name="James A.A."/>
        </authorList>
    </citation>
    <scope>NUCLEOTIDE SEQUENCE [LARGE SCALE GENOMIC DNA]</scope>
    <source>
        <strain evidence="11">Foshan</strain>
    </source>
</reference>
<evidence type="ECO:0000256" key="6">
    <source>
        <dbReference type="ARBA" id="ARBA00023170"/>
    </source>
</evidence>
<evidence type="ECO:0000256" key="3">
    <source>
        <dbReference type="ARBA" id="ARBA00022692"/>
    </source>
</evidence>
<evidence type="ECO:0000256" key="8">
    <source>
        <dbReference type="SAM" id="Phobius"/>
    </source>
</evidence>
<feature type="transmembrane region" description="Helical" evidence="8">
    <location>
        <begin position="299"/>
        <end position="325"/>
    </location>
</feature>
<reference evidence="10" key="2">
    <citation type="submission" date="2025-05" db="UniProtKB">
        <authorList>
            <consortium name="EnsemblMetazoa"/>
        </authorList>
    </citation>
    <scope>IDENTIFICATION</scope>
    <source>
        <strain evidence="10">Foshan</strain>
    </source>
</reference>
<dbReference type="PANTHER" id="PTHR42643">
    <property type="entry name" value="IONOTROPIC RECEPTOR 20A-RELATED"/>
    <property type="match status" value="1"/>
</dbReference>
<evidence type="ECO:0000256" key="5">
    <source>
        <dbReference type="ARBA" id="ARBA00023136"/>
    </source>
</evidence>
<keyword evidence="4 8" id="KW-1133">Transmembrane helix</keyword>
<evidence type="ECO:0008006" key="12">
    <source>
        <dbReference type="Google" id="ProtNLM"/>
    </source>
</evidence>
<dbReference type="GeneID" id="134286518"/>
<keyword evidence="6" id="KW-0675">Receptor</keyword>
<evidence type="ECO:0000256" key="4">
    <source>
        <dbReference type="ARBA" id="ARBA00022989"/>
    </source>
</evidence>
<dbReference type="InterPro" id="IPR052192">
    <property type="entry name" value="Insect_Ionotropic_Sensory_Rcpt"/>
</dbReference>
<evidence type="ECO:0000313" key="11">
    <source>
        <dbReference type="Proteomes" id="UP000069940"/>
    </source>
</evidence>
<feature type="transmembrane region" description="Helical" evidence="8">
    <location>
        <begin position="270"/>
        <end position="287"/>
    </location>
</feature>
<keyword evidence="11" id="KW-1185">Reference proteome</keyword>
<evidence type="ECO:0000256" key="9">
    <source>
        <dbReference type="SAM" id="SignalP"/>
    </source>
</evidence>